<dbReference type="Pfam" id="PF00535">
    <property type="entry name" value="Glycos_transf_2"/>
    <property type="match status" value="1"/>
</dbReference>
<evidence type="ECO:0000259" key="1">
    <source>
        <dbReference type="Pfam" id="PF00535"/>
    </source>
</evidence>
<reference evidence="3" key="4">
    <citation type="submission" date="2016-10" db="EMBL/GenBank/DDBJ databases">
        <authorList>
            <person name="de Groot N.N."/>
        </authorList>
    </citation>
    <scope>NUCLEOTIDE SEQUENCE [LARGE SCALE GENOMIC DNA]</scope>
    <source>
        <strain evidence="3">DSM 16632</strain>
    </source>
</reference>
<dbReference type="CDD" id="cd00761">
    <property type="entry name" value="Glyco_tranf_GTA_type"/>
    <property type="match status" value="1"/>
</dbReference>
<dbReference type="Gene3D" id="3.90.550.10">
    <property type="entry name" value="Spore Coat Polysaccharide Biosynthesis Protein SpsA, Chain A"/>
    <property type="match status" value="1"/>
</dbReference>
<reference evidence="5" key="3">
    <citation type="submission" date="2016-10" db="EMBL/GenBank/DDBJ databases">
        <authorList>
            <person name="Varghese N."/>
        </authorList>
    </citation>
    <scope>NUCLEOTIDE SEQUENCE [LARGE SCALE GENOMIC DNA]</scope>
    <source>
        <strain evidence="5">DSM 16632</strain>
    </source>
</reference>
<dbReference type="AlphaFoldDB" id="A0A126R0H7"/>
<dbReference type="InterPro" id="IPR029044">
    <property type="entry name" value="Nucleotide-diphossugar_trans"/>
</dbReference>
<gene>
    <name evidence="3" type="ORF">SAMN02910297_01812</name>
    <name evidence="2" type="ORF">YLM1_1031</name>
</gene>
<dbReference type="GO" id="GO:0016740">
    <property type="term" value="F:transferase activity"/>
    <property type="evidence" value="ECO:0007669"/>
    <property type="project" value="UniProtKB-KW"/>
</dbReference>
<dbReference type="STRING" id="294671.YLM1_1031"/>
<evidence type="ECO:0000313" key="5">
    <source>
        <dbReference type="Proteomes" id="UP000183442"/>
    </source>
</evidence>
<accession>A0A126R0H7</accession>
<organism evidence="2 4">
    <name type="scientific">Methanobrevibacter olleyae</name>
    <dbReference type="NCBI Taxonomy" id="294671"/>
    <lineage>
        <taxon>Archaea</taxon>
        <taxon>Methanobacteriati</taxon>
        <taxon>Methanobacteriota</taxon>
        <taxon>Methanomada group</taxon>
        <taxon>Methanobacteria</taxon>
        <taxon>Methanobacteriales</taxon>
        <taxon>Methanobacteriaceae</taxon>
        <taxon>Methanobrevibacter</taxon>
    </lineage>
</organism>
<keyword evidence="2" id="KW-0808">Transferase</keyword>
<dbReference type="InterPro" id="IPR001173">
    <property type="entry name" value="Glyco_trans_2-like"/>
</dbReference>
<sequence length="295" mass="34998">MGGAYGPRNIALDYVNGEYLMFIDSDDTYPKDACEILYNKIEKYNCDIAFGRYLRHYPEEDIIRKSYTPYIDCLDKPYIDYYDDLIKGSNFNGALGFIWKNIISYFFYGSSINKENNEEIFIKNFNEENKDEIIILKILPSFWSKIYKTELIKKNNIKFPDYVSAEDLNFLLEAYIKSENGILFLNNKVVYNYFMRLEVEDKSITKNINFRLVDDSLKAYKLVSELCDKNNIKNKDLFLNPYLLNWINLWLSRDNSKEENKIFFNEIKLIEKGCKNGLKYKLILKLIKTLLKIKS</sequence>
<dbReference type="Proteomes" id="UP000066376">
    <property type="component" value="Chromosome"/>
</dbReference>
<evidence type="ECO:0000313" key="3">
    <source>
        <dbReference type="EMBL" id="SFL81159.1"/>
    </source>
</evidence>
<dbReference type="EMBL" id="FOTL01000043">
    <property type="protein sequence ID" value="SFL81159.1"/>
    <property type="molecule type" value="Genomic_DNA"/>
</dbReference>
<dbReference type="Proteomes" id="UP000183442">
    <property type="component" value="Unassembled WGS sequence"/>
</dbReference>
<reference evidence="2 4" key="1">
    <citation type="journal article" date="2016" name="Genome Announc.">
        <title>Draft Genome Sequence of the Rumen Methanogen Methanobrevibacter olleyae YLM1.</title>
        <authorList>
            <person name="Kelly W.J."/>
            <person name="Li D."/>
            <person name="Lambie S.C."/>
            <person name="Cox F."/>
            <person name="Attwood G.T."/>
            <person name="Altermann E."/>
            <person name="Leahy S.C."/>
        </authorList>
    </citation>
    <scope>NUCLEOTIDE SEQUENCE [LARGE SCALE GENOMIC DNA]</scope>
    <source>
        <strain evidence="2 4">YLM1</strain>
    </source>
</reference>
<evidence type="ECO:0000313" key="4">
    <source>
        <dbReference type="Proteomes" id="UP000066376"/>
    </source>
</evidence>
<feature type="domain" description="Glycosyltransferase 2-like" evidence="1">
    <location>
        <begin position="5"/>
        <end position="73"/>
    </location>
</feature>
<dbReference type="SUPFAM" id="SSF53448">
    <property type="entry name" value="Nucleotide-diphospho-sugar transferases"/>
    <property type="match status" value="1"/>
</dbReference>
<keyword evidence="4" id="KW-1185">Reference proteome</keyword>
<dbReference type="EMBL" id="CP014265">
    <property type="protein sequence ID" value="AMK15588.1"/>
    <property type="molecule type" value="Genomic_DNA"/>
</dbReference>
<protein>
    <submittedName>
        <fullName evidence="2">Glycosyl transferase GT2 family</fullName>
    </submittedName>
    <submittedName>
        <fullName evidence="3">Glycosyl transferase family 2</fullName>
    </submittedName>
</protein>
<evidence type="ECO:0000313" key="2">
    <source>
        <dbReference type="EMBL" id="AMK15588.1"/>
    </source>
</evidence>
<reference evidence="4" key="2">
    <citation type="submission" date="2016-02" db="EMBL/GenBank/DDBJ databases">
        <title>The draft genome sequence of the rumen methanogen Methanobrevibacter olleyae YLM1.</title>
        <authorList>
            <consortium name="New Zealand Agricultural Greenhouse Gas Research Centre/Pastoral Greenhouse Gas Research Consortium"/>
            <person name="Kelly W.J."/>
            <person name="Li D."/>
            <person name="Lambie S.C."/>
            <person name="Attwood G.T."/>
            <person name="Altermann E."/>
            <person name="Leahy S.C."/>
        </authorList>
    </citation>
    <scope>NUCLEOTIDE SEQUENCE [LARGE SCALE GENOMIC DNA]</scope>
    <source>
        <strain evidence="4">YLM1</strain>
    </source>
</reference>
<proteinExistence type="predicted"/>
<dbReference type="PATRIC" id="fig|294671.3.peg.1080"/>
<dbReference type="KEGG" id="mol:YLM1_1031"/>
<name>A0A126R0H7_METOL</name>